<protein>
    <submittedName>
        <fullName evidence="1">Uncharacterized protein</fullName>
    </submittedName>
</protein>
<comment type="caution">
    <text evidence="1">The sequence shown here is derived from an EMBL/GenBank/DDBJ whole genome shotgun (WGS) entry which is preliminary data.</text>
</comment>
<evidence type="ECO:0000313" key="2">
    <source>
        <dbReference type="Proteomes" id="UP001231370"/>
    </source>
</evidence>
<gene>
    <name evidence="1" type="ORF">PJF56_13330</name>
</gene>
<dbReference type="Proteomes" id="UP001231370">
    <property type="component" value="Unassembled WGS sequence"/>
</dbReference>
<dbReference type="RefSeq" id="WP_283763152.1">
    <property type="nucleotide sequence ID" value="NZ_JAQPOK010000096.1"/>
</dbReference>
<name>A0ABT7BKY0_9CYAN</name>
<sequence>MEDSLQVGFNKEMATTGDRIVYDTHQQLERLRENFVRKPHYYV</sequence>
<reference evidence="1 2" key="1">
    <citation type="submission" date="2023-01" db="EMBL/GenBank/DDBJ databases">
        <title>Novel diversity within Roseofilum (Cyanobacteria; Desertifilaceae) from marine benthic mats with descriptions of four novel species.</title>
        <authorList>
            <person name="Wang Y."/>
            <person name="Berthold D.E."/>
            <person name="Hu J."/>
            <person name="Lefler F.W."/>
            <person name="Laughinghouse H.D. IV."/>
        </authorList>
    </citation>
    <scope>NUCLEOTIDE SEQUENCE [LARGE SCALE GENOMIC DNA]</scope>
    <source>
        <strain evidence="1 2">BLCC-M91</strain>
    </source>
</reference>
<keyword evidence="2" id="KW-1185">Reference proteome</keyword>
<proteinExistence type="predicted"/>
<dbReference type="EMBL" id="JAQPOK010000096">
    <property type="protein sequence ID" value="MDJ1179849.1"/>
    <property type="molecule type" value="Genomic_DNA"/>
</dbReference>
<organism evidence="1 2">
    <name type="scientific">Roseofilum halophilum BLCC-M91</name>
    <dbReference type="NCBI Taxonomy" id="3022259"/>
    <lineage>
        <taxon>Bacteria</taxon>
        <taxon>Bacillati</taxon>
        <taxon>Cyanobacteriota</taxon>
        <taxon>Cyanophyceae</taxon>
        <taxon>Desertifilales</taxon>
        <taxon>Desertifilaceae</taxon>
        <taxon>Roseofilum</taxon>
        <taxon>Roseofilum halophilum</taxon>
    </lineage>
</organism>
<evidence type="ECO:0000313" key="1">
    <source>
        <dbReference type="EMBL" id="MDJ1179849.1"/>
    </source>
</evidence>
<accession>A0ABT7BKY0</accession>